<dbReference type="RefSeq" id="WP_189445348.1">
    <property type="nucleotide sequence ID" value="NZ_BMZI01000006.1"/>
</dbReference>
<evidence type="ECO:0000256" key="3">
    <source>
        <dbReference type="ARBA" id="ARBA00022475"/>
    </source>
</evidence>
<evidence type="ECO:0008006" key="10">
    <source>
        <dbReference type="Google" id="ProtNLM"/>
    </source>
</evidence>
<keyword evidence="4 7" id="KW-0812">Transmembrane</keyword>
<evidence type="ECO:0000313" key="9">
    <source>
        <dbReference type="Proteomes" id="UP000646745"/>
    </source>
</evidence>
<dbReference type="EMBL" id="BMZI01000006">
    <property type="protein sequence ID" value="GHB27783.1"/>
    <property type="molecule type" value="Genomic_DNA"/>
</dbReference>
<evidence type="ECO:0000256" key="6">
    <source>
        <dbReference type="ARBA" id="ARBA00023136"/>
    </source>
</evidence>
<keyword evidence="3" id="KW-1003">Cell membrane</keyword>
<name>A0ABQ3E6I6_9GAMM</name>
<accession>A0ABQ3E6I6</accession>
<feature type="transmembrane region" description="Helical" evidence="7">
    <location>
        <begin position="6"/>
        <end position="21"/>
    </location>
</feature>
<organism evidence="8 9">
    <name type="scientific">Salinicola rhizosphaerae</name>
    <dbReference type="NCBI Taxonomy" id="1443141"/>
    <lineage>
        <taxon>Bacteria</taxon>
        <taxon>Pseudomonadati</taxon>
        <taxon>Pseudomonadota</taxon>
        <taxon>Gammaproteobacteria</taxon>
        <taxon>Oceanospirillales</taxon>
        <taxon>Halomonadaceae</taxon>
        <taxon>Salinicola</taxon>
    </lineage>
</organism>
<comment type="similarity">
    <text evidence="2">Belongs to the UPF0410 family.</text>
</comment>
<dbReference type="Pfam" id="PF04226">
    <property type="entry name" value="Transgly_assoc"/>
    <property type="match status" value="1"/>
</dbReference>
<evidence type="ECO:0000256" key="7">
    <source>
        <dbReference type="SAM" id="Phobius"/>
    </source>
</evidence>
<feature type="transmembrane region" description="Helical" evidence="7">
    <location>
        <begin position="28"/>
        <end position="49"/>
    </location>
</feature>
<dbReference type="PANTHER" id="PTHR33884:SF3">
    <property type="entry name" value="UPF0410 PROTEIN YMGE"/>
    <property type="match status" value="1"/>
</dbReference>
<proteinExistence type="inferred from homology"/>
<evidence type="ECO:0000313" key="8">
    <source>
        <dbReference type="EMBL" id="GHB27783.1"/>
    </source>
</evidence>
<comment type="caution">
    <text evidence="8">The sequence shown here is derived from an EMBL/GenBank/DDBJ whole genome shotgun (WGS) entry which is preliminary data.</text>
</comment>
<reference evidence="9" key="1">
    <citation type="journal article" date="2019" name="Int. J. Syst. Evol. Microbiol.">
        <title>The Global Catalogue of Microorganisms (GCM) 10K type strain sequencing project: providing services to taxonomists for standard genome sequencing and annotation.</title>
        <authorList>
            <consortium name="The Broad Institute Genomics Platform"/>
            <consortium name="The Broad Institute Genome Sequencing Center for Infectious Disease"/>
            <person name="Wu L."/>
            <person name="Ma J."/>
        </authorList>
    </citation>
    <scope>NUCLEOTIDE SEQUENCE [LARGE SCALE GENOMIC DNA]</scope>
    <source>
        <strain evidence="9">KCTC 32998</strain>
    </source>
</reference>
<evidence type="ECO:0000256" key="5">
    <source>
        <dbReference type="ARBA" id="ARBA00022989"/>
    </source>
</evidence>
<comment type="subcellular location">
    <subcellularLocation>
        <location evidence="1">Cell membrane</location>
        <topology evidence="1">Multi-pass membrane protein</topology>
    </subcellularLocation>
</comment>
<keyword evidence="9" id="KW-1185">Reference proteome</keyword>
<sequence>MGFILWLIIGGIAGWIAGKVMRGGGFGILGNIGVGIVGAVIGGFLFSLLGLSSNGFIGSLVVATIGAIILLWVVAKIKKA</sequence>
<gene>
    <name evidence="8" type="ORF">GCM10009038_28090</name>
</gene>
<evidence type="ECO:0000256" key="2">
    <source>
        <dbReference type="ARBA" id="ARBA00011006"/>
    </source>
</evidence>
<dbReference type="Proteomes" id="UP000646745">
    <property type="component" value="Unassembled WGS sequence"/>
</dbReference>
<evidence type="ECO:0000256" key="4">
    <source>
        <dbReference type="ARBA" id="ARBA00022692"/>
    </source>
</evidence>
<protein>
    <recommendedName>
        <fullName evidence="10">GlsB/YeaQ/YmgE family stress response membrane protein</fullName>
    </recommendedName>
</protein>
<evidence type="ECO:0000256" key="1">
    <source>
        <dbReference type="ARBA" id="ARBA00004651"/>
    </source>
</evidence>
<dbReference type="InterPro" id="IPR007341">
    <property type="entry name" value="Transgly_assoc"/>
</dbReference>
<keyword evidence="5 7" id="KW-1133">Transmembrane helix</keyword>
<dbReference type="PANTHER" id="PTHR33884">
    <property type="entry name" value="UPF0410 PROTEIN YMGE"/>
    <property type="match status" value="1"/>
</dbReference>
<feature type="transmembrane region" description="Helical" evidence="7">
    <location>
        <begin position="55"/>
        <end position="75"/>
    </location>
</feature>
<keyword evidence="6 7" id="KW-0472">Membrane</keyword>